<feature type="transmembrane region" description="Helical" evidence="1">
    <location>
        <begin position="43"/>
        <end position="61"/>
    </location>
</feature>
<sequence length="63" mass="7344">MLIHAFHKLLMSGFCSLAFCLLIFSCLRIVFFPRKQLLLELTGKSSFIYVCWGFYSGLLWVSF</sequence>
<feature type="transmembrane region" description="Helical" evidence="1">
    <location>
        <begin position="9"/>
        <end position="31"/>
    </location>
</feature>
<geneLocation type="mitochondrion" evidence="2"/>
<reference evidence="2" key="1">
    <citation type="submission" date="2017-03" db="EMBL/GenBank/DDBJ databases">
        <title>The mitochondrial genome of the carnivorous plant Utricularia reniformis (Lentibulariaceae): structure, comparative analysis and evolutionary landmarks.</title>
        <authorList>
            <person name="Silva S.R."/>
            <person name="Alvarenga D.O."/>
            <person name="Michael T.P."/>
            <person name="Miranda V.F.O."/>
            <person name="Varani A.M."/>
        </authorList>
    </citation>
    <scope>NUCLEOTIDE SEQUENCE</scope>
</reference>
<protein>
    <submittedName>
        <fullName evidence="2">Uncharacterized protein</fullName>
    </submittedName>
</protein>
<keyword evidence="1" id="KW-1133">Transmembrane helix</keyword>
<keyword evidence="1" id="KW-0812">Transmembrane</keyword>
<name>A0A1Y0B024_9LAMI</name>
<gene>
    <name evidence="2" type="ORF">AEK19_MT0519</name>
</gene>
<evidence type="ECO:0000256" key="1">
    <source>
        <dbReference type="SAM" id="Phobius"/>
    </source>
</evidence>
<keyword evidence="2" id="KW-0496">Mitochondrion</keyword>
<dbReference type="AlphaFoldDB" id="A0A1Y0B024"/>
<organism evidence="2">
    <name type="scientific">Utricularia reniformis</name>
    <dbReference type="NCBI Taxonomy" id="192314"/>
    <lineage>
        <taxon>Eukaryota</taxon>
        <taxon>Viridiplantae</taxon>
        <taxon>Streptophyta</taxon>
        <taxon>Embryophyta</taxon>
        <taxon>Tracheophyta</taxon>
        <taxon>Spermatophyta</taxon>
        <taxon>Magnoliopsida</taxon>
        <taxon>eudicotyledons</taxon>
        <taxon>Gunneridae</taxon>
        <taxon>Pentapetalae</taxon>
        <taxon>asterids</taxon>
        <taxon>lamiids</taxon>
        <taxon>Lamiales</taxon>
        <taxon>Lentibulariaceae</taxon>
        <taxon>Utricularia</taxon>
    </lineage>
</organism>
<dbReference type="EMBL" id="KY774314">
    <property type="protein sequence ID" value="ART30775.1"/>
    <property type="molecule type" value="Genomic_DNA"/>
</dbReference>
<keyword evidence="1" id="KW-0472">Membrane</keyword>
<proteinExistence type="predicted"/>
<accession>A0A1Y0B024</accession>
<evidence type="ECO:0000313" key="2">
    <source>
        <dbReference type="EMBL" id="ART30775.1"/>
    </source>
</evidence>